<comment type="caution">
    <text evidence="1">The sequence shown here is derived from an EMBL/GenBank/DDBJ whole genome shotgun (WGS) entry which is preliminary data.</text>
</comment>
<sequence>MNDITPDKAIEIAAGISYGIGGEICAAIAMALDRCQEESGGVHDQESFVITIKPAQTPWTSRYATLRRLPERKK</sequence>
<organism evidence="1 2">
    <name type="scientific">Candidatus Cryptobacteroides avicola</name>
    <dbReference type="NCBI Taxonomy" id="2840757"/>
    <lineage>
        <taxon>Bacteria</taxon>
        <taxon>Pseudomonadati</taxon>
        <taxon>Bacteroidota</taxon>
        <taxon>Bacteroidia</taxon>
        <taxon>Bacteroidales</taxon>
        <taxon>Candidatus Cryptobacteroides</taxon>
    </lineage>
</organism>
<name>A0A940DSL1_9BACT</name>
<evidence type="ECO:0000313" key="1">
    <source>
        <dbReference type="EMBL" id="MBO8484110.1"/>
    </source>
</evidence>
<protein>
    <submittedName>
        <fullName evidence="1">Uncharacterized protein</fullName>
    </submittedName>
</protein>
<accession>A0A940DSL1</accession>
<gene>
    <name evidence="1" type="ORF">IAB75_08375</name>
</gene>
<dbReference type="EMBL" id="JADILV010000058">
    <property type="protein sequence ID" value="MBO8484110.1"/>
    <property type="molecule type" value="Genomic_DNA"/>
</dbReference>
<proteinExistence type="predicted"/>
<dbReference type="AlphaFoldDB" id="A0A940DSL1"/>
<reference evidence="1" key="2">
    <citation type="journal article" date="2021" name="PeerJ">
        <title>Extensive microbial diversity within the chicken gut microbiome revealed by metagenomics and culture.</title>
        <authorList>
            <person name="Gilroy R."/>
            <person name="Ravi A."/>
            <person name="Getino M."/>
            <person name="Pursley I."/>
            <person name="Horton D.L."/>
            <person name="Alikhan N.F."/>
            <person name="Baker D."/>
            <person name="Gharbi K."/>
            <person name="Hall N."/>
            <person name="Watson M."/>
            <person name="Adriaenssens E.M."/>
            <person name="Foster-Nyarko E."/>
            <person name="Jarju S."/>
            <person name="Secka A."/>
            <person name="Antonio M."/>
            <person name="Oren A."/>
            <person name="Chaudhuri R.R."/>
            <person name="La Ragione R."/>
            <person name="Hildebrand F."/>
            <person name="Pallen M.J."/>
        </authorList>
    </citation>
    <scope>NUCLEOTIDE SEQUENCE</scope>
    <source>
        <strain evidence="1">G3-8215</strain>
    </source>
</reference>
<reference evidence="1" key="1">
    <citation type="submission" date="2020-10" db="EMBL/GenBank/DDBJ databases">
        <authorList>
            <person name="Gilroy R."/>
        </authorList>
    </citation>
    <scope>NUCLEOTIDE SEQUENCE</scope>
    <source>
        <strain evidence="1">G3-8215</strain>
    </source>
</reference>
<evidence type="ECO:0000313" key="2">
    <source>
        <dbReference type="Proteomes" id="UP000725002"/>
    </source>
</evidence>
<dbReference type="Proteomes" id="UP000725002">
    <property type="component" value="Unassembled WGS sequence"/>
</dbReference>